<keyword evidence="3" id="KW-0804">Transcription</keyword>
<dbReference type="InterPro" id="IPR050707">
    <property type="entry name" value="HTH_MetabolicPath_Reg"/>
</dbReference>
<evidence type="ECO:0000256" key="5">
    <source>
        <dbReference type="ARBA" id="ARBA00042627"/>
    </source>
</evidence>
<dbReference type="Pfam" id="PF01614">
    <property type="entry name" value="IclR_C"/>
    <property type="match status" value="1"/>
</dbReference>
<dbReference type="PANTHER" id="PTHR30136:SF24">
    <property type="entry name" value="HTH-TYPE TRANSCRIPTIONAL REPRESSOR ALLR"/>
    <property type="match status" value="1"/>
</dbReference>
<dbReference type="EMBL" id="JAGIBU010000005">
    <property type="protein sequence ID" value="MBS7824957.1"/>
    <property type="molecule type" value="Genomic_DNA"/>
</dbReference>
<gene>
    <name evidence="8" type="ORF">J7561_07035</name>
</gene>
<dbReference type="PANTHER" id="PTHR30136">
    <property type="entry name" value="HELIX-TURN-HELIX TRANSCRIPTIONAL REGULATOR, ICLR FAMILY"/>
    <property type="match status" value="1"/>
</dbReference>
<feature type="domain" description="HTH iclR-type" evidence="6">
    <location>
        <begin position="1"/>
        <end position="63"/>
    </location>
</feature>
<dbReference type="PROSITE" id="PS51077">
    <property type="entry name" value="HTH_ICLR"/>
    <property type="match status" value="1"/>
</dbReference>
<evidence type="ECO:0000313" key="9">
    <source>
        <dbReference type="Proteomes" id="UP000680020"/>
    </source>
</evidence>
<dbReference type="SUPFAM" id="SSF46785">
    <property type="entry name" value="Winged helix' DNA-binding domain"/>
    <property type="match status" value="1"/>
</dbReference>
<proteinExistence type="predicted"/>
<dbReference type="GO" id="GO:0003677">
    <property type="term" value="F:DNA binding"/>
    <property type="evidence" value="ECO:0007669"/>
    <property type="project" value="UniProtKB-KW"/>
</dbReference>
<comment type="caution">
    <text evidence="8">The sequence shown here is derived from an EMBL/GenBank/DDBJ whole genome shotgun (WGS) entry which is preliminary data.</text>
</comment>
<evidence type="ECO:0000256" key="1">
    <source>
        <dbReference type="ARBA" id="ARBA00023015"/>
    </source>
</evidence>
<evidence type="ECO:0000313" key="8">
    <source>
        <dbReference type="EMBL" id="MBS7824957.1"/>
    </source>
</evidence>
<dbReference type="GO" id="GO:0045892">
    <property type="term" value="P:negative regulation of DNA-templated transcription"/>
    <property type="evidence" value="ECO:0007669"/>
    <property type="project" value="TreeGrafter"/>
</dbReference>
<dbReference type="GO" id="GO:0003700">
    <property type="term" value="F:DNA-binding transcription factor activity"/>
    <property type="evidence" value="ECO:0007669"/>
    <property type="project" value="TreeGrafter"/>
</dbReference>
<dbReference type="Pfam" id="PF09339">
    <property type="entry name" value="HTH_IclR"/>
    <property type="match status" value="1"/>
</dbReference>
<organism evidence="8 9">
    <name type="scientific">Wohlfahrtiimonas chitiniclastica</name>
    <dbReference type="NCBI Taxonomy" id="400946"/>
    <lineage>
        <taxon>Bacteria</taxon>
        <taxon>Pseudomonadati</taxon>
        <taxon>Pseudomonadota</taxon>
        <taxon>Gammaproteobacteria</taxon>
        <taxon>Cardiobacteriales</taxon>
        <taxon>Ignatzschineriaceae</taxon>
        <taxon>Wohlfahrtiimonas</taxon>
    </lineage>
</organism>
<dbReference type="AlphaFoldDB" id="A0AB35BYQ3"/>
<dbReference type="InterPro" id="IPR005471">
    <property type="entry name" value="Tscrpt_reg_IclR_N"/>
</dbReference>
<dbReference type="InterPro" id="IPR014757">
    <property type="entry name" value="Tscrpt_reg_IclR_C"/>
</dbReference>
<dbReference type="SMART" id="SM00346">
    <property type="entry name" value="HTH_ICLR"/>
    <property type="match status" value="1"/>
</dbReference>
<evidence type="ECO:0000256" key="3">
    <source>
        <dbReference type="ARBA" id="ARBA00023163"/>
    </source>
</evidence>
<evidence type="ECO:0000259" key="7">
    <source>
        <dbReference type="PROSITE" id="PS51078"/>
    </source>
</evidence>
<dbReference type="InterPro" id="IPR029016">
    <property type="entry name" value="GAF-like_dom_sf"/>
</dbReference>
<evidence type="ECO:0000259" key="6">
    <source>
        <dbReference type="PROSITE" id="PS51077"/>
    </source>
</evidence>
<reference evidence="8" key="1">
    <citation type="submission" date="2021-03" db="EMBL/GenBank/DDBJ databases">
        <title>Identification and antibiotic profiling of Wohlfahrtiimonas chitiniclastica, an underestimated human pathogen.</title>
        <authorList>
            <person name="Kopf A."/>
            <person name="Bunk B."/>
            <person name="Coldewey S."/>
            <person name="Gunzer F."/>
            <person name="Riedel T."/>
            <person name="Schroettner P."/>
        </authorList>
    </citation>
    <scope>NUCLEOTIDE SEQUENCE</scope>
    <source>
        <strain evidence="8">DSM 100917</strain>
    </source>
</reference>
<accession>A0AB35BYQ3</accession>
<sequence length="242" mass="26392">MKSTDRLLNILSYIASCGKPVFPKHISQALNIPLSSVYRILNILIEWEFVTPSRKYGAYTLGAQSLKGQHLHQTYSIFNDDVDAVLQNLCDVTGESAGIVVADYTETICIKMVESEQALRCSFLPGRVNQLTLGASGKTLLAFKEAAIGNAIIEHAYPKDCPEKESLITDLARIRAQGYGRTMGEIDPGVLGISAPIFRHQSAIAVVTLMAPYFRGSAHETQWIEAILEASAAITALIGHDQ</sequence>
<dbReference type="Gene3D" id="3.30.450.40">
    <property type="match status" value="1"/>
</dbReference>
<keyword evidence="2" id="KW-0238">DNA-binding</keyword>
<dbReference type="SUPFAM" id="SSF55781">
    <property type="entry name" value="GAF domain-like"/>
    <property type="match status" value="1"/>
</dbReference>
<dbReference type="InterPro" id="IPR036388">
    <property type="entry name" value="WH-like_DNA-bd_sf"/>
</dbReference>
<keyword evidence="1" id="KW-0805">Transcription regulation</keyword>
<dbReference type="Proteomes" id="UP000680020">
    <property type="component" value="Unassembled WGS sequence"/>
</dbReference>
<protein>
    <recommendedName>
        <fullName evidence="4">HTH-type transcriptional repressor AllR</fullName>
    </recommendedName>
    <alternativeName>
        <fullName evidence="5">Negative regulator of allantoin and glyoxylate utilization operons</fullName>
    </alternativeName>
</protein>
<dbReference type="PROSITE" id="PS51078">
    <property type="entry name" value="ICLR_ED"/>
    <property type="match status" value="1"/>
</dbReference>
<feature type="domain" description="IclR-ED" evidence="7">
    <location>
        <begin position="57"/>
        <end position="240"/>
    </location>
</feature>
<name>A0AB35BYQ3_9GAMM</name>
<evidence type="ECO:0000256" key="2">
    <source>
        <dbReference type="ARBA" id="ARBA00023125"/>
    </source>
</evidence>
<evidence type="ECO:0000256" key="4">
    <source>
        <dbReference type="ARBA" id="ARBA00040379"/>
    </source>
</evidence>
<dbReference type="InterPro" id="IPR036390">
    <property type="entry name" value="WH_DNA-bd_sf"/>
</dbReference>
<dbReference type="Gene3D" id="1.10.10.10">
    <property type="entry name" value="Winged helix-like DNA-binding domain superfamily/Winged helix DNA-binding domain"/>
    <property type="match status" value="1"/>
</dbReference>